<dbReference type="Pfam" id="PF00957">
    <property type="entry name" value="Synaptobrevin"/>
    <property type="match status" value="1"/>
</dbReference>
<dbReference type="SUPFAM" id="SSF58038">
    <property type="entry name" value="SNARE fusion complex"/>
    <property type="match status" value="1"/>
</dbReference>
<feature type="domain" description="V-SNARE coiled-coil homology" evidence="12">
    <location>
        <begin position="127"/>
        <end position="187"/>
    </location>
</feature>
<comment type="similarity">
    <text evidence="1">Belongs to the synaptobrevin family.</text>
</comment>
<evidence type="ECO:0000256" key="4">
    <source>
        <dbReference type="ARBA" id="ARBA00022927"/>
    </source>
</evidence>
<dbReference type="InterPro" id="IPR010908">
    <property type="entry name" value="Longin_dom"/>
</dbReference>
<keyword evidence="6 10" id="KW-0472">Membrane</keyword>
<keyword evidence="14" id="KW-1185">Reference proteome</keyword>
<evidence type="ECO:0000313" key="13">
    <source>
        <dbReference type="EMBL" id="KIY99822.1"/>
    </source>
</evidence>
<proteinExistence type="inferred from homology"/>
<dbReference type="RefSeq" id="XP_013898842.1">
    <property type="nucleotide sequence ID" value="XM_014043388.1"/>
</dbReference>
<accession>A0A0D2JKN0</accession>
<comment type="function">
    <text evidence="7">Involved in the targeting and/or fusion of transport vesicles to their target membrane.</text>
</comment>
<feature type="domain" description="Longin" evidence="11">
    <location>
        <begin position="10"/>
        <end position="112"/>
    </location>
</feature>
<dbReference type="KEGG" id="mng:MNEG_8139"/>
<dbReference type="STRING" id="145388.A0A0D2JKN0"/>
<dbReference type="PROSITE" id="PS50892">
    <property type="entry name" value="V_SNARE"/>
    <property type="match status" value="1"/>
</dbReference>
<sequence length="327" mass="35622">MAPHKLLYAAVARGTTVLAEVNYTTGNAPQIALRILEKLPQEDTRISYAQGQHMYHCLVTDGVSFICMTEEALGRRIPFAFLDDVSQRFLGSYGSAREAVAYEFNTEFSVVLGQRADFYSSDPAADTINRVRGEISQVKDVMIENIAKVLDRGEKLDLLVDKTELLQGEAFAFRREATRARRVMWWQNVRMWFIMAGCASAVVMIIVMMACGCDGRLLRGPVSSLSPEAAVLTVDGAASGAIRSLLKQAKEEYAGDLYRDLPSPRKVQTISPTGRSGTASYSYASSMPATKMNSPIMDGWLAAGSGGGGVRAASYASAYAYGNYRGL</sequence>
<evidence type="ECO:0000256" key="8">
    <source>
        <dbReference type="ARBA" id="ARBA00046280"/>
    </source>
</evidence>
<dbReference type="FunFam" id="3.30.450.50:FF:000015">
    <property type="entry name" value="Synaptobrevin 2 isoform 1"/>
    <property type="match status" value="1"/>
</dbReference>
<dbReference type="EMBL" id="KK101734">
    <property type="protein sequence ID" value="KIY99822.1"/>
    <property type="molecule type" value="Genomic_DNA"/>
</dbReference>
<evidence type="ECO:0000256" key="6">
    <source>
        <dbReference type="ARBA" id="ARBA00023136"/>
    </source>
</evidence>
<dbReference type="InterPro" id="IPR051097">
    <property type="entry name" value="Synaptobrevin-like_transport"/>
</dbReference>
<dbReference type="CDD" id="cd15843">
    <property type="entry name" value="R-SNARE"/>
    <property type="match status" value="1"/>
</dbReference>
<keyword evidence="4" id="KW-0653">Protein transport</keyword>
<dbReference type="PROSITE" id="PS50859">
    <property type="entry name" value="LONGIN"/>
    <property type="match status" value="1"/>
</dbReference>
<dbReference type="GO" id="GO:0015031">
    <property type="term" value="P:protein transport"/>
    <property type="evidence" value="ECO:0007669"/>
    <property type="project" value="UniProtKB-KW"/>
</dbReference>
<organism evidence="13 14">
    <name type="scientific">Monoraphidium neglectum</name>
    <dbReference type="NCBI Taxonomy" id="145388"/>
    <lineage>
        <taxon>Eukaryota</taxon>
        <taxon>Viridiplantae</taxon>
        <taxon>Chlorophyta</taxon>
        <taxon>core chlorophytes</taxon>
        <taxon>Chlorophyceae</taxon>
        <taxon>CS clade</taxon>
        <taxon>Sphaeropleales</taxon>
        <taxon>Selenastraceae</taxon>
        <taxon>Monoraphidium</taxon>
    </lineage>
</organism>
<dbReference type="GeneID" id="25741015"/>
<evidence type="ECO:0000313" key="14">
    <source>
        <dbReference type="Proteomes" id="UP000054498"/>
    </source>
</evidence>
<dbReference type="FunFam" id="1.20.5.110:FF:000004">
    <property type="entry name" value="Vesicle-associated membrane protein 7"/>
    <property type="match status" value="1"/>
</dbReference>
<dbReference type="Gene3D" id="3.30.450.50">
    <property type="entry name" value="Longin domain"/>
    <property type="match status" value="1"/>
</dbReference>
<feature type="transmembrane region" description="Helical" evidence="10">
    <location>
        <begin position="189"/>
        <end position="210"/>
    </location>
</feature>
<evidence type="ECO:0000256" key="2">
    <source>
        <dbReference type="ARBA" id="ARBA00022448"/>
    </source>
</evidence>
<dbReference type="InterPro" id="IPR042855">
    <property type="entry name" value="V_SNARE_CC"/>
</dbReference>
<evidence type="ECO:0000256" key="7">
    <source>
        <dbReference type="ARBA" id="ARBA00037493"/>
    </source>
</evidence>
<dbReference type="InterPro" id="IPR011012">
    <property type="entry name" value="Longin-like_dom_sf"/>
</dbReference>
<evidence type="ECO:0000256" key="3">
    <source>
        <dbReference type="ARBA" id="ARBA00022692"/>
    </source>
</evidence>
<dbReference type="GO" id="GO:0005737">
    <property type="term" value="C:cytoplasm"/>
    <property type="evidence" value="ECO:0007669"/>
    <property type="project" value="UniProtKB-ARBA"/>
</dbReference>
<dbReference type="Pfam" id="PF13774">
    <property type="entry name" value="Longin"/>
    <property type="match status" value="1"/>
</dbReference>
<dbReference type="PANTHER" id="PTHR21136">
    <property type="entry name" value="SNARE PROTEINS"/>
    <property type="match status" value="1"/>
</dbReference>
<dbReference type="PRINTS" id="PR00219">
    <property type="entry name" value="SYNAPTOBREVN"/>
</dbReference>
<dbReference type="AlphaFoldDB" id="A0A0D2JKN0"/>
<dbReference type="SMART" id="SM01270">
    <property type="entry name" value="Longin"/>
    <property type="match status" value="1"/>
</dbReference>
<dbReference type="GO" id="GO:0012505">
    <property type="term" value="C:endomembrane system"/>
    <property type="evidence" value="ECO:0007669"/>
    <property type="project" value="UniProtKB-SubCell"/>
</dbReference>
<protein>
    <submittedName>
        <fullName evidence="13">Vesicle-associated membrane protein</fullName>
    </submittedName>
</protein>
<evidence type="ECO:0000256" key="10">
    <source>
        <dbReference type="SAM" id="Phobius"/>
    </source>
</evidence>
<dbReference type="PANTHER" id="PTHR21136:SF214">
    <property type="entry name" value="VESICLE-ASSOCIATED MEMBRANE PROTEIN 714"/>
    <property type="match status" value="1"/>
</dbReference>
<keyword evidence="5 10" id="KW-1133">Transmembrane helix</keyword>
<evidence type="ECO:0000256" key="5">
    <source>
        <dbReference type="ARBA" id="ARBA00022989"/>
    </source>
</evidence>
<dbReference type="Gene3D" id="1.20.5.110">
    <property type="match status" value="1"/>
</dbReference>
<dbReference type="GO" id="GO:0016192">
    <property type="term" value="P:vesicle-mediated transport"/>
    <property type="evidence" value="ECO:0007669"/>
    <property type="project" value="InterPro"/>
</dbReference>
<name>A0A0D2JKN0_9CHLO</name>
<comment type="subcellular location">
    <subcellularLocation>
        <location evidence="8">Endomembrane system</location>
        <topology evidence="8">Single-pass type IV membrane protein</topology>
    </subcellularLocation>
</comment>
<evidence type="ECO:0000259" key="12">
    <source>
        <dbReference type="PROSITE" id="PS50892"/>
    </source>
</evidence>
<evidence type="ECO:0000259" key="11">
    <source>
        <dbReference type="PROSITE" id="PS50859"/>
    </source>
</evidence>
<keyword evidence="3 10" id="KW-0812">Transmembrane</keyword>
<dbReference type="OrthoDB" id="248747at2759"/>
<evidence type="ECO:0000256" key="9">
    <source>
        <dbReference type="PROSITE-ProRule" id="PRU00290"/>
    </source>
</evidence>
<dbReference type="CDD" id="cd14824">
    <property type="entry name" value="Longin"/>
    <property type="match status" value="1"/>
</dbReference>
<keyword evidence="2" id="KW-0813">Transport</keyword>
<dbReference type="SUPFAM" id="SSF64356">
    <property type="entry name" value="SNARE-like"/>
    <property type="match status" value="1"/>
</dbReference>
<evidence type="ECO:0000256" key="1">
    <source>
        <dbReference type="ARBA" id="ARBA00008025"/>
    </source>
</evidence>
<reference evidence="13 14" key="1">
    <citation type="journal article" date="2013" name="BMC Genomics">
        <title>Reconstruction of the lipid metabolism for the microalga Monoraphidium neglectum from its genome sequence reveals characteristics suitable for biofuel production.</title>
        <authorList>
            <person name="Bogen C."/>
            <person name="Al-Dilaimi A."/>
            <person name="Albersmeier A."/>
            <person name="Wichmann J."/>
            <person name="Grundmann M."/>
            <person name="Rupp O."/>
            <person name="Lauersen K.J."/>
            <person name="Blifernez-Klassen O."/>
            <person name="Kalinowski J."/>
            <person name="Goesmann A."/>
            <person name="Mussgnug J.H."/>
            <person name="Kruse O."/>
        </authorList>
    </citation>
    <scope>NUCLEOTIDE SEQUENCE [LARGE SCALE GENOMIC DNA]</scope>
    <source>
        <strain evidence="13 14">SAG 48.87</strain>
    </source>
</reference>
<dbReference type="GO" id="GO:0016020">
    <property type="term" value="C:membrane"/>
    <property type="evidence" value="ECO:0007669"/>
    <property type="project" value="InterPro"/>
</dbReference>
<dbReference type="Proteomes" id="UP000054498">
    <property type="component" value="Unassembled WGS sequence"/>
</dbReference>
<gene>
    <name evidence="13" type="ORF">MNEG_8139</name>
</gene>
<keyword evidence="9" id="KW-0175">Coiled coil</keyword>
<dbReference type="InterPro" id="IPR001388">
    <property type="entry name" value="Synaptobrevin-like"/>
</dbReference>